<name>A0AAV4X9N7_CAEEX</name>
<dbReference type="AlphaFoldDB" id="A0AAV4X9N7"/>
<protein>
    <submittedName>
        <fullName evidence="1">Uncharacterized protein</fullName>
    </submittedName>
</protein>
<evidence type="ECO:0000313" key="2">
    <source>
        <dbReference type="Proteomes" id="UP001054945"/>
    </source>
</evidence>
<proteinExistence type="predicted"/>
<dbReference type="Proteomes" id="UP001054945">
    <property type="component" value="Unassembled WGS sequence"/>
</dbReference>
<organism evidence="1 2">
    <name type="scientific">Caerostris extrusa</name>
    <name type="common">Bark spider</name>
    <name type="synonym">Caerostris bankana</name>
    <dbReference type="NCBI Taxonomy" id="172846"/>
    <lineage>
        <taxon>Eukaryota</taxon>
        <taxon>Metazoa</taxon>
        <taxon>Ecdysozoa</taxon>
        <taxon>Arthropoda</taxon>
        <taxon>Chelicerata</taxon>
        <taxon>Arachnida</taxon>
        <taxon>Araneae</taxon>
        <taxon>Araneomorphae</taxon>
        <taxon>Entelegynae</taxon>
        <taxon>Araneoidea</taxon>
        <taxon>Araneidae</taxon>
        <taxon>Caerostris</taxon>
    </lineage>
</organism>
<keyword evidence="2" id="KW-1185">Reference proteome</keyword>
<gene>
    <name evidence="1" type="ORF">CEXT_472701</name>
</gene>
<dbReference type="EMBL" id="BPLR01017389">
    <property type="protein sequence ID" value="GIY91178.1"/>
    <property type="molecule type" value="Genomic_DNA"/>
</dbReference>
<evidence type="ECO:0000313" key="1">
    <source>
        <dbReference type="EMBL" id="GIY91178.1"/>
    </source>
</evidence>
<accession>A0AAV4X9N7</accession>
<sequence length="118" mass="13618">MFFFARYPELRWPSSRCTSPDIRFLQQEQHGAARQVVLLCNFRRASQPLLSYSYTICIYPPNDGRKRPRVCSGLQGDYRTPCRVSIVGVLSMWNISVEMSPQRARAFITYSGTTRCSI</sequence>
<reference evidence="1 2" key="1">
    <citation type="submission" date="2021-06" db="EMBL/GenBank/DDBJ databases">
        <title>Caerostris extrusa draft genome.</title>
        <authorList>
            <person name="Kono N."/>
            <person name="Arakawa K."/>
        </authorList>
    </citation>
    <scope>NUCLEOTIDE SEQUENCE [LARGE SCALE GENOMIC DNA]</scope>
</reference>
<comment type="caution">
    <text evidence="1">The sequence shown here is derived from an EMBL/GenBank/DDBJ whole genome shotgun (WGS) entry which is preliminary data.</text>
</comment>